<dbReference type="Pfam" id="PF00440">
    <property type="entry name" value="TetR_N"/>
    <property type="match status" value="1"/>
</dbReference>
<dbReference type="Gene3D" id="1.10.357.10">
    <property type="entry name" value="Tetracycline Repressor, domain 2"/>
    <property type="match status" value="1"/>
</dbReference>
<dbReference type="AlphaFoldDB" id="A0A4R2L7R1"/>
<dbReference type="SUPFAM" id="SSF46689">
    <property type="entry name" value="Homeodomain-like"/>
    <property type="match status" value="1"/>
</dbReference>
<gene>
    <name evidence="4" type="ORF">EV214_104105</name>
</gene>
<evidence type="ECO:0000313" key="4">
    <source>
        <dbReference type="EMBL" id="TCO78718.1"/>
    </source>
</evidence>
<dbReference type="PANTHER" id="PTHR43479">
    <property type="entry name" value="ACREF/ENVCD OPERON REPRESSOR-RELATED"/>
    <property type="match status" value="1"/>
</dbReference>
<dbReference type="RefSeq" id="WP_165916241.1">
    <property type="nucleotide sequence ID" value="NZ_SLWV01000004.1"/>
</dbReference>
<dbReference type="InterPro" id="IPR050624">
    <property type="entry name" value="HTH-type_Tx_Regulator"/>
</dbReference>
<dbReference type="InterPro" id="IPR009057">
    <property type="entry name" value="Homeodomain-like_sf"/>
</dbReference>
<dbReference type="EMBL" id="SLWV01000004">
    <property type="protein sequence ID" value="TCO78718.1"/>
    <property type="molecule type" value="Genomic_DNA"/>
</dbReference>
<proteinExistence type="predicted"/>
<organism evidence="4 5">
    <name type="scientific">Marinisporobacter balticus</name>
    <dbReference type="NCBI Taxonomy" id="2018667"/>
    <lineage>
        <taxon>Bacteria</taxon>
        <taxon>Bacillati</taxon>
        <taxon>Bacillota</taxon>
        <taxon>Clostridia</taxon>
        <taxon>Peptostreptococcales</taxon>
        <taxon>Thermotaleaceae</taxon>
        <taxon>Marinisporobacter</taxon>
    </lineage>
</organism>
<evidence type="ECO:0000256" key="1">
    <source>
        <dbReference type="ARBA" id="ARBA00023125"/>
    </source>
</evidence>
<sequence>MRIRIIQGAIEETGEKGIKFTMSDLARRLGMSKRTLYENFSAKEELIDGIVEHFFSEIKKKEETILKDESLDTLEKLKAIAMILPNDPKLMYISRFYEMKRYYPKHWIKVEKWLNDWEPESGLIEEGIKSGRIKKVNSIVFRKMIIESMMALVDRSFLMKNDITLREALHGMVDIILYGLVVGEKEN</sequence>
<dbReference type="PROSITE" id="PS50977">
    <property type="entry name" value="HTH_TETR_2"/>
    <property type="match status" value="1"/>
</dbReference>
<comment type="caution">
    <text evidence="4">The sequence shown here is derived from an EMBL/GenBank/DDBJ whole genome shotgun (WGS) entry which is preliminary data.</text>
</comment>
<evidence type="ECO:0000313" key="5">
    <source>
        <dbReference type="Proteomes" id="UP000294919"/>
    </source>
</evidence>
<protein>
    <submittedName>
        <fullName evidence="4">TetR family transcriptional regulator</fullName>
    </submittedName>
</protein>
<dbReference type="InterPro" id="IPR036271">
    <property type="entry name" value="Tet_transcr_reg_TetR-rel_C_sf"/>
</dbReference>
<name>A0A4R2L7R1_9FIRM</name>
<dbReference type="Proteomes" id="UP000294919">
    <property type="component" value="Unassembled WGS sequence"/>
</dbReference>
<evidence type="ECO:0000256" key="2">
    <source>
        <dbReference type="PROSITE-ProRule" id="PRU00335"/>
    </source>
</evidence>
<reference evidence="4 5" key="1">
    <citation type="submission" date="2019-03" db="EMBL/GenBank/DDBJ databases">
        <title>Genomic Encyclopedia of Type Strains, Phase IV (KMG-IV): sequencing the most valuable type-strain genomes for metagenomic binning, comparative biology and taxonomic classification.</title>
        <authorList>
            <person name="Goeker M."/>
        </authorList>
    </citation>
    <scope>NUCLEOTIDE SEQUENCE [LARGE SCALE GENOMIC DNA]</scope>
    <source>
        <strain evidence="4 5">DSM 102940</strain>
    </source>
</reference>
<dbReference type="Gene3D" id="1.10.10.60">
    <property type="entry name" value="Homeodomain-like"/>
    <property type="match status" value="1"/>
</dbReference>
<feature type="domain" description="HTH tetR-type" evidence="3">
    <location>
        <begin position="1"/>
        <end position="58"/>
    </location>
</feature>
<feature type="DNA-binding region" description="H-T-H motif" evidence="2">
    <location>
        <begin position="21"/>
        <end position="40"/>
    </location>
</feature>
<dbReference type="PANTHER" id="PTHR43479:SF11">
    <property type="entry name" value="ACREF_ENVCD OPERON REPRESSOR-RELATED"/>
    <property type="match status" value="1"/>
</dbReference>
<keyword evidence="5" id="KW-1185">Reference proteome</keyword>
<dbReference type="PRINTS" id="PR00455">
    <property type="entry name" value="HTHTETR"/>
</dbReference>
<keyword evidence="1 2" id="KW-0238">DNA-binding</keyword>
<dbReference type="GO" id="GO:0003677">
    <property type="term" value="F:DNA binding"/>
    <property type="evidence" value="ECO:0007669"/>
    <property type="project" value="UniProtKB-UniRule"/>
</dbReference>
<dbReference type="InterPro" id="IPR001647">
    <property type="entry name" value="HTH_TetR"/>
</dbReference>
<evidence type="ECO:0000259" key="3">
    <source>
        <dbReference type="PROSITE" id="PS50977"/>
    </source>
</evidence>
<dbReference type="SUPFAM" id="SSF48498">
    <property type="entry name" value="Tetracyclin repressor-like, C-terminal domain"/>
    <property type="match status" value="1"/>
</dbReference>
<accession>A0A4R2L7R1</accession>